<dbReference type="FunFam" id="3.40.640.10:FF:000033">
    <property type="entry name" value="Aspartate aminotransferase"/>
    <property type="match status" value="1"/>
</dbReference>
<dbReference type="GO" id="GO:0006520">
    <property type="term" value="P:amino acid metabolic process"/>
    <property type="evidence" value="ECO:0007669"/>
    <property type="project" value="InterPro"/>
</dbReference>
<accession>A0A2G9YHF4</accession>
<protein>
    <recommendedName>
        <fullName evidence="6">Aminotransferase</fullName>
        <ecNumber evidence="6">2.6.1.-</ecNumber>
    </recommendedName>
</protein>
<dbReference type="PRINTS" id="PR00753">
    <property type="entry name" value="ACCSYNTHASE"/>
</dbReference>
<name>A0A2G9YHF4_9BACT</name>
<dbReference type="InterPro" id="IPR004839">
    <property type="entry name" value="Aminotransferase_I/II_large"/>
</dbReference>
<organism evidence="8 9">
    <name type="scientific">Candidatus Sherwoodlollariibacterium unditelluris</name>
    <dbReference type="NCBI Taxonomy" id="1974757"/>
    <lineage>
        <taxon>Bacteria</taxon>
        <taxon>Pseudomonadati</taxon>
        <taxon>Candidatus Omnitrophota</taxon>
        <taxon>Candidatus Sherwoodlollariibacterium</taxon>
    </lineage>
</organism>
<dbReference type="InterPro" id="IPR015422">
    <property type="entry name" value="PyrdxlP-dep_Trfase_small"/>
</dbReference>
<evidence type="ECO:0000256" key="2">
    <source>
        <dbReference type="ARBA" id="ARBA00007441"/>
    </source>
</evidence>
<dbReference type="GO" id="GO:0030170">
    <property type="term" value="F:pyridoxal phosphate binding"/>
    <property type="evidence" value="ECO:0007669"/>
    <property type="project" value="InterPro"/>
</dbReference>
<evidence type="ECO:0000259" key="7">
    <source>
        <dbReference type="Pfam" id="PF00155"/>
    </source>
</evidence>
<dbReference type="Proteomes" id="UP000231292">
    <property type="component" value="Unassembled WGS sequence"/>
</dbReference>
<comment type="similarity">
    <text evidence="2 6">Belongs to the class-I pyridoxal-phosphate-dependent aminotransferase family.</text>
</comment>
<evidence type="ECO:0000313" key="9">
    <source>
        <dbReference type="Proteomes" id="UP000231292"/>
    </source>
</evidence>
<dbReference type="EMBL" id="PCRK01000182">
    <property type="protein sequence ID" value="PIP18668.1"/>
    <property type="molecule type" value="Genomic_DNA"/>
</dbReference>
<dbReference type="InterPro" id="IPR015424">
    <property type="entry name" value="PyrdxlP-dep_Trfase"/>
</dbReference>
<dbReference type="Pfam" id="PF00155">
    <property type="entry name" value="Aminotran_1_2"/>
    <property type="match status" value="1"/>
</dbReference>
<sequence length="392" mass="43767">MDTRLAERLKEVRHSSTLLITSKAKKLKSEGFDIVNLAAGEPDFDTPDFVKAAGIEAIKSGFTKYTPTTGIPELKELISEKFKKDNRLEYGPNQIVVSCGAKHSIFNALFVLVNPKDEVLIPQPYWVSYPEMVNLCSGLPRFIKTLPENDFKVTPRQLKEQLNSKTKVFILNSPSNPTGCVYTEDELREIAGICVENKIFVISDEIYEKLIYDGLKHISIAGFNKDIYDLTITINGLSKSYSMTGWRIGYLAAAPDIAEAVSRLQDHSTSNPNSIAQKAAVAALSYPGGDFFSKVVYEFQNRRDYCMERLTKMAKIKAVKPKGAFYIFCDISKTGLKSSVFAERLLGEKYVSLIPGDSFGMANYIRMSFAASMEQLKKGMDRLRGFLEGVGQ</sequence>
<evidence type="ECO:0000256" key="1">
    <source>
        <dbReference type="ARBA" id="ARBA00001933"/>
    </source>
</evidence>
<dbReference type="Gene3D" id="3.40.640.10">
    <property type="entry name" value="Type I PLP-dependent aspartate aminotransferase-like (Major domain)"/>
    <property type="match status" value="1"/>
</dbReference>
<comment type="caution">
    <text evidence="8">The sequence shown here is derived from an EMBL/GenBank/DDBJ whole genome shotgun (WGS) entry which is preliminary data.</text>
</comment>
<evidence type="ECO:0000256" key="5">
    <source>
        <dbReference type="ARBA" id="ARBA00022898"/>
    </source>
</evidence>
<dbReference type="EC" id="2.6.1.-" evidence="6"/>
<keyword evidence="5" id="KW-0663">Pyridoxal phosphate</keyword>
<keyword evidence="3 6" id="KW-0032">Aminotransferase</keyword>
<evidence type="ECO:0000256" key="3">
    <source>
        <dbReference type="ARBA" id="ARBA00022576"/>
    </source>
</evidence>
<dbReference type="PANTHER" id="PTHR46383">
    <property type="entry name" value="ASPARTATE AMINOTRANSFERASE"/>
    <property type="match status" value="1"/>
</dbReference>
<dbReference type="Gene3D" id="3.90.1150.10">
    <property type="entry name" value="Aspartate Aminotransferase, domain 1"/>
    <property type="match status" value="1"/>
</dbReference>
<gene>
    <name evidence="8" type="ORF">COX41_06985</name>
</gene>
<dbReference type="GO" id="GO:0008483">
    <property type="term" value="F:transaminase activity"/>
    <property type="evidence" value="ECO:0007669"/>
    <property type="project" value="UniProtKB-KW"/>
</dbReference>
<evidence type="ECO:0000256" key="4">
    <source>
        <dbReference type="ARBA" id="ARBA00022679"/>
    </source>
</evidence>
<evidence type="ECO:0000256" key="6">
    <source>
        <dbReference type="RuleBase" id="RU000481"/>
    </source>
</evidence>
<comment type="cofactor">
    <cofactor evidence="1 6">
        <name>pyridoxal 5'-phosphate</name>
        <dbReference type="ChEBI" id="CHEBI:597326"/>
    </cofactor>
</comment>
<evidence type="ECO:0000313" key="8">
    <source>
        <dbReference type="EMBL" id="PIP18668.1"/>
    </source>
</evidence>
<dbReference type="InterPro" id="IPR015421">
    <property type="entry name" value="PyrdxlP-dep_Trfase_major"/>
</dbReference>
<dbReference type="AlphaFoldDB" id="A0A2G9YHF4"/>
<dbReference type="InterPro" id="IPR004838">
    <property type="entry name" value="NHTrfase_class1_PyrdxlP-BS"/>
</dbReference>
<dbReference type="CDD" id="cd00609">
    <property type="entry name" value="AAT_like"/>
    <property type="match status" value="1"/>
</dbReference>
<dbReference type="PANTHER" id="PTHR46383:SF1">
    <property type="entry name" value="ASPARTATE AMINOTRANSFERASE"/>
    <property type="match status" value="1"/>
</dbReference>
<proteinExistence type="inferred from homology"/>
<reference evidence="8 9" key="1">
    <citation type="submission" date="2017-09" db="EMBL/GenBank/DDBJ databases">
        <title>Depth-based differentiation of microbial function through sediment-hosted aquifers and enrichment of novel symbionts in the deep terrestrial subsurface.</title>
        <authorList>
            <person name="Probst A.J."/>
            <person name="Ladd B."/>
            <person name="Jarett J.K."/>
            <person name="Geller-Mcgrath D.E."/>
            <person name="Sieber C.M."/>
            <person name="Emerson J.B."/>
            <person name="Anantharaman K."/>
            <person name="Thomas B.C."/>
            <person name="Malmstrom R."/>
            <person name="Stieglmeier M."/>
            <person name="Klingl A."/>
            <person name="Woyke T."/>
            <person name="Ryan C.M."/>
            <person name="Banfield J.F."/>
        </authorList>
    </citation>
    <scope>NUCLEOTIDE SEQUENCE [LARGE SCALE GENOMIC DNA]</scope>
    <source>
        <strain evidence="8">CG23_combo_of_CG06-09_8_20_14_all_41_10</strain>
    </source>
</reference>
<dbReference type="SUPFAM" id="SSF53383">
    <property type="entry name" value="PLP-dependent transferases"/>
    <property type="match status" value="1"/>
</dbReference>
<keyword evidence="4 6" id="KW-0808">Transferase</keyword>
<feature type="domain" description="Aminotransferase class I/classII large" evidence="7">
    <location>
        <begin position="33"/>
        <end position="383"/>
    </location>
</feature>
<dbReference type="PROSITE" id="PS00105">
    <property type="entry name" value="AA_TRANSFER_CLASS_1"/>
    <property type="match status" value="1"/>
</dbReference>
<dbReference type="InterPro" id="IPR050596">
    <property type="entry name" value="AspAT/PAT-like"/>
</dbReference>